<evidence type="ECO:0000313" key="1">
    <source>
        <dbReference type="EnsemblFungi" id="FOXG_12583P0"/>
    </source>
</evidence>
<evidence type="ECO:0000313" key="2">
    <source>
        <dbReference type="Proteomes" id="UP000002489"/>
    </source>
</evidence>
<dbReference type="EnsemblFungi" id="FOXG_12583T0">
    <property type="protein sequence ID" value="FOXG_12583P0"/>
    <property type="gene ID" value="FOXG_12583"/>
</dbReference>
<organism evidence="1 2">
    <name type="scientific">Fusarium oxysporum (strain Fo5176)</name>
    <name type="common">Fusarium vascular wilt</name>
    <dbReference type="NCBI Taxonomy" id="660025"/>
    <lineage>
        <taxon>Eukaryota</taxon>
        <taxon>Fungi</taxon>
        <taxon>Dikarya</taxon>
        <taxon>Ascomycota</taxon>
        <taxon>Pezizomycotina</taxon>
        <taxon>Sordariomycetes</taxon>
        <taxon>Hypocreomycetidae</taxon>
        <taxon>Hypocreales</taxon>
        <taxon>Nectriaceae</taxon>
        <taxon>Fusarium</taxon>
        <taxon>Fusarium oxysporum species complex</taxon>
    </lineage>
</organism>
<protein>
    <submittedName>
        <fullName evidence="1">Uncharacterized protein</fullName>
    </submittedName>
</protein>
<proteinExistence type="predicted"/>
<accession>A0A0D2Y8G7</accession>
<reference evidence="2" key="1">
    <citation type="journal article" date="2012" name="Mol. Plant Microbe Interact.">
        <title>A highly conserved effector in Fusarium oxysporum is required for full virulence on Arabidopsis.</title>
        <authorList>
            <person name="Thatcher L.F."/>
            <person name="Gardiner D.M."/>
            <person name="Kazan K."/>
            <person name="Manners J."/>
        </authorList>
    </citation>
    <scope>NUCLEOTIDE SEQUENCE [LARGE SCALE GENOMIC DNA]</scope>
    <source>
        <strain evidence="2">Fo5176</strain>
    </source>
</reference>
<dbReference type="Proteomes" id="UP000002489">
    <property type="component" value="Unassembled WGS sequence"/>
</dbReference>
<sequence>MVPPTKSRPKAAYSVQYSAAYRATAEIGSDCAVTAPDIGKISQAGFGDDNACTFEVELGLFKKILFDREVSKMKFVHGLSVIRDFGDYHQAGAVSQDVGCLK</sequence>
<reference evidence="1" key="2">
    <citation type="submission" date="2025-08" db="UniProtKB">
        <authorList>
            <consortium name="EnsemblFungi"/>
        </authorList>
    </citation>
    <scope>IDENTIFICATION</scope>
    <source>
        <strain evidence="1">4287 / CBS 123668 / FGSC 9935 / NRRL 34936</strain>
    </source>
</reference>
<dbReference type="AlphaFoldDB" id="A0A0D2Y8G7"/>
<name>A0A0D2Y8G7_FUSOF</name>